<feature type="transmembrane region" description="Helical" evidence="1">
    <location>
        <begin position="108"/>
        <end position="130"/>
    </location>
</feature>
<feature type="domain" description="Tyrosine specific protein phosphatases" evidence="2">
    <location>
        <begin position="161"/>
        <end position="226"/>
    </location>
</feature>
<dbReference type="SUPFAM" id="SSF52799">
    <property type="entry name" value="(Phosphotyrosine protein) phosphatases II"/>
    <property type="match status" value="1"/>
</dbReference>
<dbReference type="AlphaFoldDB" id="A0A5J5ELG5"/>
<dbReference type="OrthoDB" id="9988524at2759"/>
<dbReference type="EMBL" id="VXIS01000230">
    <property type="protein sequence ID" value="KAA8896021.1"/>
    <property type="molecule type" value="Genomic_DNA"/>
</dbReference>
<sequence>MHTQTAPPSFDSIYNFRDLGASINAHLGTALLKEGLLFRSGRLDDATASDRQKLVETYKLATVVDLRTKSEHIRKAQLAAQSGTTSSAETSPPWKTVRINFLSRAFELHLLLFLPWYKLLYFLLLTLLGLRIPAVRVIASNVICKKGLTGITLDSLRYCQPEILQALEILSQETEYPVLVHCTQGKDRTGLLAVLVCVVLEVPLEAVVADYVASNEGLRPVREQMWREAKDVGLDEDYLKAPEKLVAEVVKFLEAEFGGVEAYLDGIGFGKAKREDLRRLLVA</sequence>
<keyword evidence="1" id="KW-0812">Transmembrane</keyword>
<evidence type="ECO:0000256" key="1">
    <source>
        <dbReference type="SAM" id="Phobius"/>
    </source>
</evidence>
<dbReference type="InterPro" id="IPR000387">
    <property type="entry name" value="Tyr_Pase_dom"/>
</dbReference>
<evidence type="ECO:0000313" key="4">
    <source>
        <dbReference type="Proteomes" id="UP000326924"/>
    </source>
</evidence>
<keyword evidence="1" id="KW-0472">Membrane</keyword>
<dbReference type="PROSITE" id="PS50056">
    <property type="entry name" value="TYR_PHOSPHATASE_2"/>
    <property type="match status" value="1"/>
</dbReference>
<accession>A0A5J5ELG5</accession>
<evidence type="ECO:0000259" key="2">
    <source>
        <dbReference type="PROSITE" id="PS50056"/>
    </source>
</evidence>
<protein>
    <submittedName>
        <fullName evidence="3">Protein-tyrosine phosphatase-like protein</fullName>
    </submittedName>
</protein>
<dbReference type="InParanoid" id="A0A5J5ELG5"/>
<dbReference type="PROSITE" id="PS00383">
    <property type="entry name" value="TYR_PHOSPHATASE_1"/>
    <property type="match status" value="1"/>
</dbReference>
<gene>
    <name evidence="3" type="ORF">FN846DRAFT_966755</name>
</gene>
<dbReference type="InterPro" id="IPR016130">
    <property type="entry name" value="Tyr_Pase_AS"/>
</dbReference>
<dbReference type="GO" id="GO:0004721">
    <property type="term" value="F:phosphoprotein phosphatase activity"/>
    <property type="evidence" value="ECO:0007669"/>
    <property type="project" value="InterPro"/>
</dbReference>
<dbReference type="PANTHER" id="PTHR31126:SF10">
    <property type="entry name" value="PROTEIN PHOSPHATASE, PUTATIVE (AFU_ORTHOLOGUE AFUA_6G06650)-RELATED"/>
    <property type="match status" value="1"/>
</dbReference>
<dbReference type="Proteomes" id="UP000326924">
    <property type="component" value="Unassembled WGS sequence"/>
</dbReference>
<dbReference type="Gene3D" id="3.90.190.10">
    <property type="entry name" value="Protein tyrosine phosphatase superfamily"/>
    <property type="match status" value="1"/>
</dbReference>
<dbReference type="PANTHER" id="PTHR31126">
    <property type="entry name" value="TYROSINE-PROTEIN PHOSPHATASE"/>
    <property type="match status" value="1"/>
</dbReference>
<dbReference type="InterPro" id="IPR029021">
    <property type="entry name" value="Prot-tyrosine_phosphatase-like"/>
</dbReference>
<keyword evidence="1" id="KW-1133">Transmembrane helix</keyword>
<organism evidence="3 4">
    <name type="scientific">Sphaerosporella brunnea</name>
    <dbReference type="NCBI Taxonomy" id="1250544"/>
    <lineage>
        <taxon>Eukaryota</taxon>
        <taxon>Fungi</taxon>
        <taxon>Dikarya</taxon>
        <taxon>Ascomycota</taxon>
        <taxon>Pezizomycotina</taxon>
        <taxon>Pezizomycetes</taxon>
        <taxon>Pezizales</taxon>
        <taxon>Pyronemataceae</taxon>
        <taxon>Sphaerosporella</taxon>
    </lineage>
</organism>
<comment type="caution">
    <text evidence="3">The sequence shown here is derived from an EMBL/GenBank/DDBJ whole genome shotgun (WGS) entry which is preliminary data.</text>
</comment>
<name>A0A5J5ELG5_9PEZI</name>
<dbReference type="InterPro" id="IPR026893">
    <property type="entry name" value="Tyr/Ser_Pase_IphP-type"/>
</dbReference>
<proteinExistence type="predicted"/>
<dbReference type="Pfam" id="PF13350">
    <property type="entry name" value="Y_phosphatase3"/>
    <property type="match status" value="1"/>
</dbReference>
<evidence type="ECO:0000313" key="3">
    <source>
        <dbReference type="EMBL" id="KAA8896021.1"/>
    </source>
</evidence>
<keyword evidence="4" id="KW-1185">Reference proteome</keyword>
<reference evidence="3 4" key="1">
    <citation type="submission" date="2019-09" db="EMBL/GenBank/DDBJ databases">
        <title>Draft genome of the ectomycorrhizal ascomycete Sphaerosporella brunnea.</title>
        <authorList>
            <consortium name="DOE Joint Genome Institute"/>
            <person name="Benucci G.M."/>
            <person name="Marozzi G."/>
            <person name="Antonielli L."/>
            <person name="Sanchez S."/>
            <person name="Marco P."/>
            <person name="Wang X."/>
            <person name="Falini L.B."/>
            <person name="Barry K."/>
            <person name="Haridas S."/>
            <person name="Lipzen A."/>
            <person name="Labutti K."/>
            <person name="Grigoriev I.V."/>
            <person name="Murat C."/>
            <person name="Martin F."/>
            <person name="Albertini E."/>
            <person name="Donnini D."/>
            <person name="Bonito G."/>
        </authorList>
    </citation>
    <scope>NUCLEOTIDE SEQUENCE [LARGE SCALE GENOMIC DNA]</scope>
    <source>
        <strain evidence="3 4">Sb_GMNB300</strain>
    </source>
</reference>